<accession>A0A4Y7TT40</accession>
<evidence type="ECO:0000313" key="3">
    <source>
        <dbReference type="Proteomes" id="UP000298030"/>
    </source>
</evidence>
<comment type="caution">
    <text evidence="2">The sequence shown here is derived from an EMBL/GenBank/DDBJ whole genome shotgun (WGS) entry which is preliminary data.</text>
</comment>
<evidence type="ECO:0000256" key="1">
    <source>
        <dbReference type="SAM" id="MobiDB-lite"/>
    </source>
</evidence>
<keyword evidence="3" id="KW-1185">Reference proteome</keyword>
<feature type="region of interest" description="Disordered" evidence="1">
    <location>
        <begin position="144"/>
        <end position="184"/>
    </location>
</feature>
<dbReference type="Proteomes" id="UP000298030">
    <property type="component" value="Unassembled WGS sequence"/>
</dbReference>
<protein>
    <submittedName>
        <fullName evidence="2">Uncharacterized protein</fullName>
    </submittedName>
</protein>
<dbReference type="EMBL" id="QPFP01000004">
    <property type="protein sequence ID" value="TEB37161.1"/>
    <property type="molecule type" value="Genomic_DNA"/>
</dbReference>
<feature type="compositionally biased region" description="Basic residues" evidence="1">
    <location>
        <begin position="150"/>
        <end position="163"/>
    </location>
</feature>
<gene>
    <name evidence="2" type="ORF">FA13DRAFT_1705452</name>
</gene>
<reference evidence="2 3" key="1">
    <citation type="journal article" date="2019" name="Nat. Ecol. Evol.">
        <title>Megaphylogeny resolves global patterns of mushroom evolution.</title>
        <authorList>
            <person name="Varga T."/>
            <person name="Krizsan K."/>
            <person name="Foldi C."/>
            <person name="Dima B."/>
            <person name="Sanchez-Garcia M."/>
            <person name="Sanchez-Ramirez S."/>
            <person name="Szollosi G.J."/>
            <person name="Szarkandi J.G."/>
            <person name="Papp V."/>
            <person name="Albert L."/>
            <person name="Andreopoulos W."/>
            <person name="Angelini C."/>
            <person name="Antonin V."/>
            <person name="Barry K.W."/>
            <person name="Bougher N.L."/>
            <person name="Buchanan P."/>
            <person name="Buyck B."/>
            <person name="Bense V."/>
            <person name="Catcheside P."/>
            <person name="Chovatia M."/>
            <person name="Cooper J."/>
            <person name="Damon W."/>
            <person name="Desjardin D."/>
            <person name="Finy P."/>
            <person name="Geml J."/>
            <person name="Haridas S."/>
            <person name="Hughes K."/>
            <person name="Justo A."/>
            <person name="Karasinski D."/>
            <person name="Kautmanova I."/>
            <person name="Kiss B."/>
            <person name="Kocsube S."/>
            <person name="Kotiranta H."/>
            <person name="LaButti K.M."/>
            <person name="Lechner B.E."/>
            <person name="Liimatainen K."/>
            <person name="Lipzen A."/>
            <person name="Lukacs Z."/>
            <person name="Mihaltcheva S."/>
            <person name="Morgado L.N."/>
            <person name="Niskanen T."/>
            <person name="Noordeloos M.E."/>
            <person name="Ohm R.A."/>
            <person name="Ortiz-Santana B."/>
            <person name="Ovrebo C."/>
            <person name="Racz N."/>
            <person name="Riley R."/>
            <person name="Savchenko A."/>
            <person name="Shiryaev A."/>
            <person name="Soop K."/>
            <person name="Spirin V."/>
            <person name="Szebenyi C."/>
            <person name="Tomsovsky M."/>
            <person name="Tulloss R.E."/>
            <person name="Uehling J."/>
            <person name="Grigoriev I.V."/>
            <person name="Vagvolgyi C."/>
            <person name="Papp T."/>
            <person name="Martin F.M."/>
            <person name="Miettinen O."/>
            <person name="Hibbett D.S."/>
            <person name="Nagy L.G."/>
        </authorList>
    </citation>
    <scope>NUCLEOTIDE SEQUENCE [LARGE SCALE GENOMIC DNA]</scope>
    <source>
        <strain evidence="2 3">FP101781</strain>
    </source>
</reference>
<name>A0A4Y7TT40_COPMI</name>
<dbReference type="AlphaFoldDB" id="A0A4Y7TT40"/>
<proteinExistence type="predicted"/>
<sequence length="184" mass="20526">MLPSYWKRRSSSTSTTVKRVLAVLSAKAPAKKSTAHLIPNPKGANFHCVDLSASSCGHLSKKGSGGVRGLAAAGDCVSALLEQGRAAMEWDGVETASTFTGFNYSSNSLRVRQFSFPPHFSPKQIRQWPRVCARPPLRYVDNGLKTERQPKRKIKKPFRKKAAQKAGRWRRDMETASRLEELRR</sequence>
<feature type="compositionally biased region" description="Basic and acidic residues" evidence="1">
    <location>
        <begin position="169"/>
        <end position="184"/>
    </location>
</feature>
<evidence type="ECO:0000313" key="2">
    <source>
        <dbReference type="EMBL" id="TEB37161.1"/>
    </source>
</evidence>
<organism evidence="2 3">
    <name type="scientific">Coprinellus micaceus</name>
    <name type="common">Glistening ink-cap mushroom</name>
    <name type="synonym">Coprinus micaceus</name>
    <dbReference type="NCBI Taxonomy" id="71717"/>
    <lineage>
        <taxon>Eukaryota</taxon>
        <taxon>Fungi</taxon>
        <taxon>Dikarya</taxon>
        <taxon>Basidiomycota</taxon>
        <taxon>Agaricomycotina</taxon>
        <taxon>Agaricomycetes</taxon>
        <taxon>Agaricomycetidae</taxon>
        <taxon>Agaricales</taxon>
        <taxon>Agaricineae</taxon>
        <taxon>Psathyrellaceae</taxon>
        <taxon>Coprinellus</taxon>
    </lineage>
</organism>